<dbReference type="GO" id="GO:0033539">
    <property type="term" value="P:fatty acid beta-oxidation using acyl-CoA dehydrogenase"/>
    <property type="evidence" value="ECO:0007669"/>
    <property type="project" value="TreeGrafter"/>
</dbReference>
<dbReference type="Gene3D" id="1.10.540.10">
    <property type="entry name" value="Acyl-CoA dehydrogenase/oxidase, N-terminal domain"/>
    <property type="match status" value="1"/>
</dbReference>
<keyword evidence="1" id="KW-0560">Oxidoreductase</keyword>
<dbReference type="GO" id="GO:0003995">
    <property type="term" value="F:acyl-CoA dehydrogenase activity"/>
    <property type="evidence" value="ECO:0007669"/>
    <property type="project" value="TreeGrafter"/>
</dbReference>
<dbReference type="InterPro" id="IPR050741">
    <property type="entry name" value="Acyl-CoA_dehydrogenase"/>
</dbReference>
<name>A0A2N9HG39_FAGSY</name>
<protein>
    <submittedName>
        <fullName evidence="2">Uncharacterized protein</fullName>
    </submittedName>
</protein>
<sequence>MQRKPWPVAEWKFYVAFSLFRGASIYAGVYNRWTMGNASGGKQAQHTGKIANSLINAAWVFIQRQSVLPEHPPSDPIAQEYLKLSGNENENQGILSGGGVHPEEEKLKELAKKEGLWNLFIPFDSAVRARKLIFDGSNHALSNDAYDQLLGEGLSNLEYGYICEIMGRSVWAPQVFNCGAPGKSTEDHLILNKPSMMIWVGLRLRGTIRGETEIGRRGWPGSIQEAKEMLASKIRNYLSLPKFFHLRNLASIWIWWSIIKPSWPPRPTVVLVNYSKTFVPNLDKPHAVEGFSPSHMAQLSEMRSMKSRSACVSVDSMLEVLKRQEKDKEEIHDDDLEWKKKENPGGKVCTGDANKFVFKSSNLGWFVSESMWARSCTRQDLQQPRMFGRQWTWEFFPSRAVLDYPPSDLGVDLSKILLLRSPF</sequence>
<dbReference type="GO" id="GO:0050660">
    <property type="term" value="F:flavin adenine dinucleotide binding"/>
    <property type="evidence" value="ECO:0007669"/>
    <property type="project" value="InterPro"/>
</dbReference>
<dbReference type="PANTHER" id="PTHR48083:SF13">
    <property type="entry name" value="ACYL-COA DEHYDROGENASE FAMILY MEMBER 11"/>
    <property type="match status" value="1"/>
</dbReference>
<dbReference type="EMBL" id="OIVN01003358">
    <property type="protein sequence ID" value="SPD10703.1"/>
    <property type="molecule type" value="Genomic_DNA"/>
</dbReference>
<evidence type="ECO:0000256" key="1">
    <source>
        <dbReference type="ARBA" id="ARBA00023002"/>
    </source>
</evidence>
<dbReference type="InterPro" id="IPR037069">
    <property type="entry name" value="AcylCoA_DH/ox_N_sf"/>
</dbReference>
<reference evidence="2" key="1">
    <citation type="submission" date="2018-02" db="EMBL/GenBank/DDBJ databases">
        <authorList>
            <person name="Cohen D.B."/>
            <person name="Kent A.D."/>
        </authorList>
    </citation>
    <scope>NUCLEOTIDE SEQUENCE</scope>
</reference>
<organism evidence="2">
    <name type="scientific">Fagus sylvatica</name>
    <name type="common">Beechnut</name>
    <dbReference type="NCBI Taxonomy" id="28930"/>
    <lineage>
        <taxon>Eukaryota</taxon>
        <taxon>Viridiplantae</taxon>
        <taxon>Streptophyta</taxon>
        <taxon>Embryophyta</taxon>
        <taxon>Tracheophyta</taxon>
        <taxon>Spermatophyta</taxon>
        <taxon>Magnoliopsida</taxon>
        <taxon>eudicotyledons</taxon>
        <taxon>Gunneridae</taxon>
        <taxon>Pentapetalae</taxon>
        <taxon>rosids</taxon>
        <taxon>fabids</taxon>
        <taxon>Fagales</taxon>
        <taxon>Fagaceae</taxon>
        <taxon>Fagus</taxon>
    </lineage>
</organism>
<dbReference type="GO" id="GO:0005737">
    <property type="term" value="C:cytoplasm"/>
    <property type="evidence" value="ECO:0007669"/>
    <property type="project" value="TreeGrafter"/>
</dbReference>
<evidence type="ECO:0000313" key="2">
    <source>
        <dbReference type="EMBL" id="SPD10703.1"/>
    </source>
</evidence>
<dbReference type="Gene3D" id="3.90.1200.10">
    <property type="match status" value="1"/>
</dbReference>
<accession>A0A2N9HG39</accession>
<dbReference type="PANTHER" id="PTHR48083">
    <property type="entry name" value="MEDIUM-CHAIN SPECIFIC ACYL-COA DEHYDROGENASE, MITOCHONDRIAL-RELATED"/>
    <property type="match status" value="1"/>
</dbReference>
<dbReference type="AlphaFoldDB" id="A0A2N9HG39"/>
<gene>
    <name evidence="2" type="ORF">FSB_LOCUS38585</name>
</gene>
<proteinExistence type="predicted"/>